<protein>
    <recommendedName>
        <fullName evidence="5">RING-type domain-containing protein</fullName>
    </recommendedName>
</protein>
<dbReference type="Pfam" id="PF13445">
    <property type="entry name" value="zf-RING_UBOX"/>
    <property type="match status" value="1"/>
</dbReference>
<dbReference type="Gene3D" id="3.30.40.10">
    <property type="entry name" value="Zinc/RING finger domain, C3HC4 (zinc finger)"/>
    <property type="match status" value="1"/>
</dbReference>
<proteinExistence type="predicted"/>
<dbReference type="InterPro" id="IPR001841">
    <property type="entry name" value="Znf_RING"/>
</dbReference>
<dbReference type="Proteomes" id="UP000041254">
    <property type="component" value="Unassembled WGS sequence"/>
</dbReference>
<evidence type="ECO:0000256" key="3">
    <source>
        <dbReference type="ARBA" id="ARBA00022833"/>
    </source>
</evidence>
<dbReference type="InParanoid" id="A0A0G4EMY0"/>
<dbReference type="AlphaFoldDB" id="A0A0G4EMY0"/>
<evidence type="ECO:0000256" key="2">
    <source>
        <dbReference type="ARBA" id="ARBA00022771"/>
    </source>
</evidence>
<dbReference type="VEuPathDB" id="CryptoDB:Vbra_5228"/>
<feature type="domain" description="RING-type" evidence="5">
    <location>
        <begin position="3"/>
        <end position="45"/>
    </location>
</feature>
<evidence type="ECO:0000256" key="4">
    <source>
        <dbReference type="PROSITE-ProRule" id="PRU00175"/>
    </source>
</evidence>
<dbReference type="PhylomeDB" id="A0A0G4EMY0"/>
<evidence type="ECO:0000313" key="6">
    <source>
        <dbReference type="EMBL" id="CEL98340.1"/>
    </source>
</evidence>
<dbReference type="PROSITE" id="PS00518">
    <property type="entry name" value="ZF_RING_1"/>
    <property type="match status" value="1"/>
</dbReference>
<sequence>MAICTNGFTSNGKNEPRQLRCGHSFCADCIVDLHRHAANNTIPCPNRCGLATPVLVDVDVPKNYALAAAVERNEQQELQQLTLLHKCATAAHSLTPPEVAQVMQMCGLSHATDTLPNMRSRLHGHLTSSIEGSKVTRLHEMFITKSTRDGPSYGDFLRCVGDASGLVFVVIKDKYVFGAFISTSIQLPDDLAGDNRYECDVWHFSLAGHFRQLTKIAAKGRETVNVAGREGLTAAGAKLEIGGCLDLGCVPAADDIRSCYQFIHSGDVPEGYMGVRYGFANALFGGSRMFMADNVEVLSVA</sequence>
<name>A0A0G4EMY0_VITBC</name>
<dbReference type="InterPro" id="IPR013083">
    <property type="entry name" value="Znf_RING/FYVE/PHD"/>
</dbReference>
<reference evidence="6 7" key="1">
    <citation type="submission" date="2014-11" db="EMBL/GenBank/DDBJ databases">
        <authorList>
            <person name="Zhu J."/>
            <person name="Qi W."/>
            <person name="Song R."/>
        </authorList>
    </citation>
    <scope>NUCLEOTIDE SEQUENCE [LARGE SCALE GENOMIC DNA]</scope>
</reference>
<dbReference type="OrthoDB" id="448632at2759"/>
<dbReference type="SUPFAM" id="SSF57850">
    <property type="entry name" value="RING/U-box"/>
    <property type="match status" value="1"/>
</dbReference>
<keyword evidence="7" id="KW-1185">Reference proteome</keyword>
<evidence type="ECO:0000259" key="5">
    <source>
        <dbReference type="PROSITE" id="PS50089"/>
    </source>
</evidence>
<keyword evidence="1" id="KW-0479">Metal-binding</keyword>
<organism evidence="6 7">
    <name type="scientific">Vitrella brassicaformis (strain CCMP3155)</name>
    <dbReference type="NCBI Taxonomy" id="1169540"/>
    <lineage>
        <taxon>Eukaryota</taxon>
        <taxon>Sar</taxon>
        <taxon>Alveolata</taxon>
        <taxon>Colpodellida</taxon>
        <taxon>Vitrellaceae</taxon>
        <taxon>Vitrella</taxon>
    </lineage>
</organism>
<dbReference type="EMBL" id="CDMY01000268">
    <property type="protein sequence ID" value="CEL98340.1"/>
    <property type="molecule type" value="Genomic_DNA"/>
</dbReference>
<keyword evidence="2 4" id="KW-0863">Zinc-finger</keyword>
<dbReference type="InterPro" id="IPR017907">
    <property type="entry name" value="Znf_RING_CS"/>
</dbReference>
<dbReference type="PROSITE" id="PS50089">
    <property type="entry name" value="ZF_RING_2"/>
    <property type="match status" value="1"/>
</dbReference>
<dbReference type="InterPro" id="IPR027370">
    <property type="entry name" value="Znf-RING_euk"/>
</dbReference>
<evidence type="ECO:0000256" key="1">
    <source>
        <dbReference type="ARBA" id="ARBA00022723"/>
    </source>
</evidence>
<dbReference type="GO" id="GO:0008270">
    <property type="term" value="F:zinc ion binding"/>
    <property type="evidence" value="ECO:0007669"/>
    <property type="project" value="UniProtKB-KW"/>
</dbReference>
<accession>A0A0G4EMY0</accession>
<evidence type="ECO:0000313" key="7">
    <source>
        <dbReference type="Proteomes" id="UP000041254"/>
    </source>
</evidence>
<gene>
    <name evidence="6" type="ORF">Vbra_5228</name>
</gene>
<keyword evidence="3" id="KW-0862">Zinc</keyword>